<reference evidence="5 6" key="1">
    <citation type="submission" date="2018-04" db="EMBL/GenBank/DDBJ databases">
        <title>Thalassorhabdus spongiae gen. nov., sp. nov., isolated from a marine sponge in South-West Iceland.</title>
        <authorList>
            <person name="Knobloch S."/>
            <person name="Daussin A."/>
            <person name="Johannsson R."/>
            <person name="Marteinsson V.T."/>
        </authorList>
    </citation>
    <scope>NUCLEOTIDE SEQUENCE [LARGE SCALE GENOMIC DNA]</scope>
    <source>
        <strain evidence="5 6">Hp12</strain>
    </source>
</reference>
<proteinExistence type="predicted"/>
<dbReference type="SUPFAM" id="SSF52540">
    <property type="entry name" value="P-loop containing nucleoside triphosphate hydrolases"/>
    <property type="match status" value="1"/>
</dbReference>
<dbReference type="Pfam" id="PF25792">
    <property type="entry name" value="BREX_BrxC_helical"/>
    <property type="match status" value="1"/>
</dbReference>
<evidence type="ECO:0000256" key="1">
    <source>
        <dbReference type="SAM" id="MobiDB-lite"/>
    </source>
</evidence>
<evidence type="ECO:0000313" key="6">
    <source>
        <dbReference type="Proteomes" id="UP000244906"/>
    </source>
</evidence>
<dbReference type="AlphaFoldDB" id="A0A2V1GV54"/>
<organism evidence="5 6">
    <name type="scientific">Pelagibaculum spongiae</name>
    <dbReference type="NCBI Taxonomy" id="2080658"/>
    <lineage>
        <taxon>Bacteria</taxon>
        <taxon>Pseudomonadati</taxon>
        <taxon>Pseudomonadota</taxon>
        <taxon>Gammaproteobacteria</taxon>
        <taxon>Oceanospirillales</taxon>
        <taxon>Pelagibaculum</taxon>
    </lineage>
</organism>
<evidence type="ECO:0000259" key="3">
    <source>
        <dbReference type="Pfam" id="PF25792"/>
    </source>
</evidence>
<evidence type="ECO:0000259" key="2">
    <source>
        <dbReference type="Pfam" id="PF25791"/>
    </source>
</evidence>
<keyword evidence="6" id="KW-1185">Reference proteome</keyword>
<feature type="domain" description="Probable ATP-binding protein BrxC winged helix-turn-helix" evidence="2">
    <location>
        <begin position="785"/>
        <end position="881"/>
    </location>
</feature>
<dbReference type="InterPro" id="IPR058038">
    <property type="entry name" value="BREX_BrxC_wHTH"/>
</dbReference>
<dbReference type="OrthoDB" id="3201900at2"/>
<dbReference type="Proteomes" id="UP000244906">
    <property type="component" value="Unassembled WGS sequence"/>
</dbReference>
<accession>A0A2V1GV54</accession>
<feature type="domain" description="Probable ATP-binding protein BrxC alpha-helical" evidence="3">
    <location>
        <begin position="889"/>
        <end position="1009"/>
    </location>
</feature>
<dbReference type="EMBL" id="QDDL01000007">
    <property type="protein sequence ID" value="PVZ66778.1"/>
    <property type="molecule type" value="Genomic_DNA"/>
</dbReference>
<dbReference type="NCBIfam" id="NF033441">
    <property type="entry name" value="BREX_BrxC"/>
    <property type="match status" value="1"/>
</dbReference>
<name>A0A2V1GV54_9GAMM</name>
<sequence length="1236" mass="140625">MNIEALFEKPIARNINGVIKADQTDNESIWQELDEYVITRELDIHLRKFFEAYLNAIDNPNDPASAGKVGVWVSGFFGSGKSHFIKILSYLLENRSINRFCPELKQRETRTPLDFFKDKITDNLLAADLARAVNSEAEVILFNIDSRADNTEGRDAILRVFLKVFNEKLGYSPDHPIIAHLERYLAKKGKLLDFHKAFLKHSEMDWLENRDNYIFHNDALGAALTEVTGQTITDALNWLERFEEDFSVSVDNFCGWVKEYLETKPNDHKILFLVDEIGQFIGQDTHLMLNLQTITENLGTACNGRAWVVVTSQEDIDAVVGEVRASKANDFSKIQGRFSTRLSLSSGNVDEVIQKRILGKTQQAKDLLIQEYRNKADILKNQLSFTNVGMTFKAFADEDDFVSTYPFAPYQFQLVQKVFESIRKAGATGLHLARGERSMLNAFQGAAQQLAREGKEVGVMVPLHRFYPSIESFLEGVVKSTIDNAGNNSSLKSFDADLLKTLFLIRYVDEIKGNIDNLVTLFIDQIDADRLAIKKEIEISLIRLEGETLINRSGENYTFLTNEEQDVNREIKDVDLGPGEDTGKLSEILFSDVLEDNRKYRHPITGKDFVVNRTCDGIPYGSRSEAGLEIKIISSLADDYDYFDESRCILSSKETRGLIVVKLEDEQHLMQEIRIYLQTEKYIGRKNDDSASLTQKRIYSDRAEENRERRQRIETGLRQLWNEALFTIDGEIWSNTSETPKISFNKALAYLVDNTFNKLSLLPKPSGNPQQETLAVLSTPASDSFDFEGGESTSQALEEVRRYIDLSSSASRMVILHGLVEEKFGTHPYGWPSWEIMLLVARLLMTGEIALVMDNSTLTPDQVKDAIQTPNKWRRIQVIKRKTVNNAILQQARNLTRDVFGKMPPEGEEAIHTDLDSYLDTWKRELAEWKAMTSTGKYPGEESIAELLVIVNKLQGFTDSYERISKFVDDKEDWLEQAEVHSELHYFYTSQKPIWDRLQNTLQDLEPNRTELEKLPEAATALKKIRSILKAESPYDLLSSADKLIQSASRINVELVAEKRSHALKRVDERIARVSSELNQAQASDDLKNKCLYQLQQLHKRLEQMTSIAHIFQAQTQAKDLQEQAIDAVYAAIEEAQKQELRLAALLKAKEKAKEAAEKANAAGQKHETKTVAEPAPQPYTPQVKAAPKKRCKIAPRSLTGGKIYLESQNDIDSFMSKLREEMEQSLARNERIEII</sequence>
<dbReference type="Pfam" id="PF25791">
    <property type="entry name" value="WHD_BREX_BrxC"/>
    <property type="match status" value="1"/>
</dbReference>
<dbReference type="RefSeq" id="WP_116688140.1">
    <property type="nucleotide sequence ID" value="NZ_CAWNYD010000007.1"/>
</dbReference>
<evidence type="ECO:0000313" key="5">
    <source>
        <dbReference type="EMBL" id="PVZ66778.1"/>
    </source>
</evidence>
<feature type="region of interest" description="Disordered" evidence="1">
    <location>
        <begin position="1157"/>
        <end position="1192"/>
    </location>
</feature>
<dbReference type="InterPro" id="IPR047679">
    <property type="entry name" value="BREX_BrxC"/>
</dbReference>
<dbReference type="InterPro" id="IPR027417">
    <property type="entry name" value="P-loop_NTPase"/>
</dbReference>
<protein>
    <submittedName>
        <fullName evidence="5">BREX system P-loop protein BrxC</fullName>
    </submittedName>
</protein>
<dbReference type="Pfam" id="PF25796">
    <property type="entry name" value="BREX_BrxC_4th"/>
    <property type="match status" value="1"/>
</dbReference>
<gene>
    <name evidence="5" type="primary">brxC</name>
    <name evidence="5" type="ORF">DC094_16065</name>
</gene>
<dbReference type="InterPro" id="IPR058036">
    <property type="entry name" value="BREX_BrxC_4th"/>
</dbReference>
<evidence type="ECO:0000259" key="4">
    <source>
        <dbReference type="Pfam" id="PF25796"/>
    </source>
</evidence>
<comment type="caution">
    <text evidence="5">The sequence shown here is derived from an EMBL/GenBank/DDBJ whole genome shotgun (WGS) entry which is preliminary data.</text>
</comment>
<dbReference type="InterPro" id="IPR058037">
    <property type="entry name" value="BREX_BrxC_helical"/>
</dbReference>
<feature type="domain" description="Probable ATP-binding protein BrxC 4th six-stranded beta-sheet" evidence="4">
    <location>
        <begin position="575"/>
        <end position="751"/>
    </location>
</feature>